<evidence type="ECO:0000256" key="1">
    <source>
        <dbReference type="SAM" id="Phobius"/>
    </source>
</evidence>
<dbReference type="OrthoDB" id="4365774at2759"/>
<keyword evidence="3" id="KW-1185">Reference proteome</keyword>
<gene>
    <name evidence="2" type="ORF">GJ744_002623</name>
</gene>
<sequence>MPARGLDACIYETIFPSDQILQTLTESPNHVDAIASYMLAYLVASVYHILQIARRNNSQNVYQLRQFPLNFHEDCIMMDAIGRAQDMLCGELMWVEDVQERLDIPLHSIANVVKFTR</sequence>
<comment type="caution">
    <text evidence="2">The sequence shown here is derived from an EMBL/GenBank/DDBJ whole genome shotgun (WGS) entry which is preliminary data.</text>
</comment>
<protein>
    <submittedName>
        <fullName evidence="2">Uncharacterized protein</fullName>
    </submittedName>
</protein>
<keyword evidence="1" id="KW-0812">Transmembrane</keyword>
<dbReference type="EMBL" id="JAACFV010000147">
    <property type="protein sequence ID" value="KAF7504154.1"/>
    <property type="molecule type" value="Genomic_DNA"/>
</dbReference>
<dbReference type="Proteomes" id="UP000606974">
    <property type="component" value="Unassembled WGS sequence"/>
</dbReference>
<reference evidence="2" key="1">
    <citation type="submission" date="2020-02" db="EMBL/GenBank/DDBJ databases">
        <authorList>
            <person name="Palmer J.M."/>
        </authorList>
    </citation>
    <scope>NUCLEOTIDE SEQUENCE</scope>
    <source>
        <strain evidence="2">EPUS1.4</strain>
        <tissue evidence="2">Thallus</tissue>
    </source>
</reference>
<keyword evidence="1" id="KW-0472">Membrane</keyword>
<feature type="transmembrane region" description="Helical" evidence="1">
    <location>
        <begin position="33"/>
        <end position="50"/>
    </location>
</feature>
<proteinExistence type="predicted"/>
<dbReference type="AlphaFoldDB" id="A0A8H7AAW2"/>
<name>A0A8H7AAW2_9EURO</name>
<evidence type="ECO:0000313" key="2">
    <source>
        <dbReference type="EMBL" id="KAF7504154.1"/>
    </source>
</evidence>
<organism evidence="2 3">
    <name type="scientific">Endocarpon pusillum</name>
    <dbReference type="NCBI Taxonomy" id="364733"/>
    <lineage>
        <taxon>Eukaryota</taxon>
        <taxon>Fungi</taxon>
        <taxon>Dikarya</taxon>
        <taxon>Ascomycota</taxon>
        <taxon>Pezizomycotina</taxon>
        <taxon>Eurotiomycetes</taxon>
        <taxon>Chaetothyriomycetidae</taxon>
        <taxon>Verrucariales</taxon>
        <taxon>Verrucariaceae</taxon>
        <taxon>Endocarpon</taxon>
    </lineage>
</organism>
<keyword evidence="1" id="KW-1133">Transmembrane helix</keyword>
<evidence type="ECO:0000313" key="3">
    <source>
        <dbReference type="Proteomes" id="UP000606974"/>
    </source>
</evidence>
<accession>A0A8H7AAW2</accession>